<reference evidence="2 3" key="2">
    <citation type="journal article" date="2015" name="Eukaryot. Cell">
        <title>Asexual propagation of a virulent clone complex in a human and feline outbreak of sporotrichosis.</title>
        <authorList>
            <person name="Teixeira Mde M."/>
            <person name="Rodrigues A.M."/>
            <person name="Tsui C.K."/>
            <person name="de Almeida L.G."/>
            <person name="Van Diepeningen A.D."/>
            <person name="van den Ende B.G."/>
            <person name="Fernandes G.F."/>
            <person name="Kano R."/>
            <person name="Hamelin R.C."/>
            <person name="Lopes-Bezerra L.M."/>
            <person name="Vasconcelos A.T."/>
            <person name="de Hoog S."/>
            <person name="de Camargo Z.P."/>
            <person name="Felipe M.S."/>
        </authorList>
    </citation>
    <scope>NUCLEOTIDE SEQUENCE [LARGE SCALE GENOMIC DNA]</scope>
    <source>
        <strain evidence="2 3">1099-18</strain>
    </source>
</reference>
<name>A0A0F2LVD5_SPOSC</name>
<feature type="compositionally biased region" description="Acidic residues" evidence="1">
    <location>
        <begin position="1"/>
        <end position="21"/>
    </location>
</feature>
<dbReference type="EMBL" id="AXCR01000011">
    <property type="protein sequence ID" value="KJR81428.1"/>
    <property type="molecule type" value="Genomic_DNA"/>
</dbReference>
<dbReference type="RefSeq" id="XP_016584104.1">
    <property type="nucleotide sequence ID" value="XM_016728220.1"/>
</dbReference>
<evidence type="ECO:0000256" key="1">
    <source>
        <dbReference type="SAM" id="MobiDB-lite"/>
    </source>
</evidence>
<evidence type="ECO:0000313" key="3">
    <source>
        <dbReference type="Proteomes" id="UP000033710"/>
    </source>
</evidence>
<reference evidence="2 3" key="1">
    <citation type="journal article" date="2014" name="BMC Genomics">
        <title>Comparative genomics of the major fungal agents of human and animal Sporotrichosis: Sporothrix schenckii and Sporothrix brasiliensis.</title>
        <authorList>
            <person name="Teixeira M.M."/>
            <person name="de Almeida L.G."/>
            <person name="Kubitschek-Barreira P."/>
            <person name="Alves F.L."/>
            <person name="Kioshima E.S."/>
            <person name="Abadio A.K."/>
            <person name="Fernandes L."/>
            <person name="Derengowski L.S."/>
            <person name="Ferreira K.S."/>
            <person name="Souza R.C."/>
            <person name="Ruiz J.C."/>
            <person name="de Andrade N.C."/>
            <person name="Paes H.C."/>
            <person name="Nicola A.M."/>
            <person name="Albuquerque P."/>
            <person name="Gerber A.L."/>
            <person name="Martins V.P."/>
            <person name="Peconick L.D."/>
            <person name="Neto A.V."/>
            <person name="Chaucanez C.B."/>
            <person name="Silva P.A."/>
            <person name="Cunha O.L."/>
            <person name="de Oliveira F.F."/>
            <person name="dos Santos T.C."/>
            <person name="Barros A.L."/>
            <person name="Soares M.A."/>
            <person name="de Oliveira L.M."/>
            <person name="Marini M.M."/>
            <person name="Villalobos-Duno H."/>
            <person name="Cunha M.M."/>
            <person name="de Hoog S."/>
            <person name="da Silveira J.F."/>
            <person name="Henrissat B."/>
            <person name="Nino-Vega G.A."/>
            <person name="Cisalpino P.S."/>
            <person name="Mora-Montes H.M."/>
            <person name="Almeida S.R."/>
            <person name="Stajich J.E."/>
            <person name="Lopes-Bezerra L.M."/>
            <person name="Vasconcelos A.T."/>
            <person name="Felipe M.S."/>
        </authorList>
    </citation>
    <scope>NUCLEOTIDE SEQUENCE [LARGE SCALE GENOMIC DNA]</scope>
    <source>
        <strain evidence="2 3">1099-18</strain>
    </source>
</reference>
<proteinExistence type="predicted"/>
<comment type="caution">
    <text evidence="2">The sequence shown here is derived from an EMBL/GenBank/DDBJ whole genome shotgun (WGS) entry which is preliminary data.</text>
</comment>
<feature type="region of interest" description="Disordered" evidence="1">
    <location>
        <begin position="1"/>
        <end position="50"/>
    </location>
</feature>
<dbReference type="AlphaFoldDB" id="A0A0F2LVD5"/>
<protein>
    <submittedName>
        <fullName evidence="2">Uncharacterized protein</fullName>
    </submittedName>
</protein>
<feature type="region of interest" description="Disordered" evidence="1">
    <location>
        <begin position="78"/>
        <end position="108"/>
    </location>
</feature>
<feature type="compositionally biased region" description="Low complexity" evidence="1">
    <location>
        <begin position="90"/>
        <end position="100"/>
    </location>
</feature>
<organism evidence="2 3">
    <name type="scientific">Sporothrix schenckii 1099-18</name>
    <dbReference type="NCBI Taxonomy" id="1397361"/>
    <lineage>
        <taxon>Eukaryota</taxon>
        <taxon>Fungi</taxon>
        <taxon>Dikarya</taxon>
        <taxon>Ascomycota</taxon>
        <taxon>Pezizomycotina</taxon>
        <taxon>Sordariomycetes</taxon>
        <taxon>Sordariomycetidae</taxon>
        <taxon>Ophiostomatales</taxon>
        <taxon>Ophiostomataceae</taxon>
        <taxon>Sporothrix</taxon>
    </lineage>
</organism>
<dbReference type="GeneID" id="27663497"/>
<dbReference type="VEuPathDB" id="FungiDB:SPSK_01290"/>
<evidence type="ECO:0000313" key="2">
    <source>
        <dbReference type="EMBL" id="KJR81428.1"/>
    </source>
</evidence>
<dbReference type="KEGG" id="ssck:SPSK_01290"/>
<dbReference type="Proteomes" id="UP000033710">
    <property type="component" value="Unassembled WGS sequence"/>
</dbReference>
<sequence length="108" mass="12024">MSEIPDSDADETMLEIPDSDAADNLTINDTQSNSDDEEPYITCPPTPFSEASWVETDADYEATDDDQGLELDDSFVYGANNDDIQEHDSQSSSQTNNNFDDNFDVKKK</sequence>
<gene>
    <name evidence="2" type="ORF">SPSK_01290</name>
</gene>
<accession>A0A0F2LVD5</accession>